<evidence type="ECO:0000313" key="3">
    <source>
        <dbReference type="Proteomes" id="UP001501175"/>
    </source>
</evidence>
<protein>
    <recommendedName>
        <fullName evidence="1">HTH cro/C1-type domain-containing protein</fullName>
    </recommendedName>
</protein>
<dbReference type="InterPro" id="IPR001387">
    <property type="entry name" value="Cro/C1-type_HTH"/>
</dbReference>
<dbReference type="Gene3D" id="1.10.260.40">
    <property type="entry name" value="lambda repressor-like DNA-binding domains"/>
    <property type="match status" value="1"/>
</dbReference>
<evidence type="ECO:0000313" key="2">
    <source>
        <dbReference type="EMBL" id="GAA4462349.1"/>
    </source>
</evidence>
<organism evidence="2 3">
    <name type="scientific">Nibrella saemangeumensis</name>
    <dbReference type="NCBI Taxonomy" id="1084526"/>
    <lineage>
        <taxon>Bacteria</taxon>
        <taxon>Pseudomonadati</taxon>
        <taxon>Bacteroidota</taxon>
        <taxon>Cytophagia</taxon>
        <taxon>Cytophagales</taxon>
        <taxon>Spirosomataceae</taxon>
        <taxon>Nibrella</taxon>
    </lineage>
</organism>
<dbReference type="PROSITE" id="PS50943">
    <property type="entry name" value="HTH_CROC1"/>
    <property type="match status" value="1"/>
</dbReference>
<dbReference type="SUPFAM" id="SSF47413">
    <property type="entry name" value="lambda repressor-like DNA-binding domains"/>
    <property type="match status" value="1"/>
</dbReference>
<sequence>MSKKEDYDLLQLLADKGIKQGKLAESMGIKADYWLKSRKKGLSNLSLERIILMADFLNMDPEEIFEYSYRTYKKHKGKVKN</sequence>
<comment type="caution">
    <text evidence="2">The sequence shown here is derived from an EMBL/GenBank/DDBJ whole genome shotgun (WGS) entry which is preliminary data.</text>
</comment>
<dbReference type="Proteomes" id="UP001501175">
    <property type="component" value="Unassembled WGS sequence"/>
</dbReference>
<gene>
    <name evidence="2" type="ORF">GCM10023189_38890</name>
</gene>
<dbReference type="EMBL" id="BAABHD010000069">
    <property type="protein sequence ID" value="GAA4462349.1"/>
    <property type="molecule type" value="Genomic_DNA"/>
</dbReference>
<name>A0ABP8N9V3_9BACT</name>
<keyword evidence="3" id="KW-1185">Reference proteome</keyword>
<dbReference type="RefSeq" id="WP_345246116.1">
    <property type="nucleotide sequence ID" value="NZ_BAABHD010000069.1"/>
</dbReference>
<feature type="domain" description="HTH cro/C1-type" evidence="1">
    <location>
        <begin position="40"/>
        <end position="64"/>
    </location>
</feature>
<dbReference type="CDD" id="cd00093">
    <property type="entry name" value="HTH_XRE"/>
    <property type="match status" value="1"/>
</dbReference>
<dbReference type="Pfam" id="PF13443">
    <property type="entry name" value="HTH_26"/>
    <property type="match status" value="1"/>
</dbReference>
<evidence type="ECO:0000259" key="1">
    <source>
        <dbReference type="PROSITE" id="PS50943"/>
    </source>
</evidence>
<proteinExistence type="predicted"/>
<accession>A0ABP8N9V3</accession>
<dbReference type="InterPro" id="IPR010982">
    <property type="entry name" value="Lambda_DNA-bd_dom_sf"/>
</dbReference>
<dbReference type="SMART" id="SM00530">
    <property type="entry name" value="HTH_XRE"/>
    <property type="match status" value="1"/>
</dbReference>
<reference evidence="3" key="1">
    <citation type="journal article" date="2019" name="Int. J. Syst. Evol. Microbiol.">
        <title>The Global Catalogue of Microorganisms (GCM) 10K type strain sequencing project: providing services to taxonomists for standard genome sequencing and annotation.</title>
        <authorList>
            <consortium name="The Broad Institute Genomics Platform"/>
            <consortium name="The Broad Institute Genome Sequencing Center for Infectious Disease"/>
            <person name="Wu L."/>
            <person name="Ma J."/>
        </authorList>
    </citation>
    <scope>NUCLEOTIDE SEQUENCE [LARGE SCALE GENOMIC DNA]</scope>
    <source>
        <strain evidence="3">JCM 17927</strain>
    </source>
</reference>